<dbReference type="EnsemblMetazoa" id="CJA38160.1">
    <property type="protein sequence ID" value="CJA38160.1"/>
    <property type="gene ID" value="WBGene00214007"/>
</dbReference>
<feature type="compositionally biased region" description="Pro residues" evidence="1">
    <location>
        <begin position="28"/>
        <end position="38"/>
    </location>
</feature>
<dbReference type="AlphaFoldDB" id="A0A8R1ITP8"/>
<feature type="region of interest" description="Disordered" evidence="1">
    <location>
        <begin position="11"/>
        <end position="40"/>
    </location>
</feature>
<reference evidence="2" key="2">
    <citation type="submission" date="2022-06" db="UniProtKB">
        <authorList>
            <consortium name="EnsemblMetazoa"/>
        </authorList>
    </citation>
    <scope>IDENTIFICATION</scope>
    <source>
        <strain evidence="2">DF5081</strain>
    </source>
</reference>
<keyword evidence="3" id="KW-1185">Reference proteome</keyword>
<reference evidence="3" key="1">
    <citation type="submission" date="2010-08" db="EMBL/GenBank/DDBJ databases">
        <authorList>
            <consortium name="Caenorhabditis japonica Sequencing Consortium"/>
            <person name="Wilson R.K."/>
        </authorList>
    </citation>
    <scope>NUCLEOTIDE SEQUENCE [LARGE SCALE GENOMIC DNA]</scope>
    <source>
        <strain evidence="3">DF5081</strain>
    </source>
</reference>
<evidence type="ECO:0000313" key="3">
    <source>
        <dbReference type="Proteomes" id="UP000005237"/>
    </source>
</evidence>
<evidence type="ECO:0000313" key="2">
    <source>
        <dbReference type="EnsemblMetazoa" id="CJA38160.1"/>
    </source>
</evidence>
<proteinExistence type="predicted"/>
<organism evidence="2 3">
    <name type="scientific">Caenorhabditis japonica</name>
    <dbReference type="NCBI Taxonomy" id="281687"/>
    <lineage>
        <taxon>Eukaryota</taxon>
        <taxon>Metazoa</taxon>
        <taxon>Ecdysozoa</taxon>
        <taxon>Nematoda</taxon>
        <taxon>Chromadorea</taxon>
        <taxon>Rhabditida</taxon>
        <taxon>Rhabditina</taxon>
        <taxon>Rhabditomorpha</taxon>
        <taxon>Rhabditoidea</taxon>
        <taxon>Rhabditidae</taxon>
        <taxon>Peloderinae</taxon>
        <taxon>Caenorhabditis</taxon>
    </lineage>
</organism>
<accession>A0A8R1ITP8</accession>
<protein>
    <submittedName>
        <fullName evidence="2">Uncharacterized protein</fullName>
    </submittedName>
</protein>
<name>A0A8R1ITP8_CAEJA</name>
<sequence>KPPVVSPLGLLCDPHLSHDKPMTDTPPNVLPEPVPVPPVDEEELNNALERRNKILEGEEKLPMQILCFSGKVCI</sequence>
<evidence type="ECO:0000256" key="1">
    <source>
        <dbReference type="SAM" id="MobiDB-lite"/>
    </source>
</evidence>
<dbReference type="Proteomes" id="UP000005237">
    <property type="component" value="Unassembled WGS sequence"/>
</dbReference>